<dbReference type="GO" id="GO:0008218">
    <property type="term" value="P:bioluminescence"/>
    <property type="evidence" value="ECO:0007669"/>
    <property type="project" value="InterPro"/>
</dbReference>
<name>A4CLG4_ROBBH</name>
<dbReference type="GO" id="GO:0003995">
    <property type="term" value="F:acyl-CoA dehydrogenase activity"/>
    <property type="evidence" value="ECO:0007669"/>
    <property type="project" value="InterPro"/>
</dbReference>
<dbReference type="OrthoDB" id="1522941at2"/>
<dbReference type="eggNOG" id="COG1012">
    <property type="taxonomic scope" value="Bacteria"/>
</dbReference>
<dbReference type="EMBL" id="CP001712">
    <property type="protein sequence ID" value="EAR15713.1"/>
    <property type="molecule type" value="Genomic_DNA"/>
</dbReference>
<dbReference type="Proteomes" id="UP000009049">
    <property type="component" value="Chromosome"/>
</dbReference>
<accession>A4CLG4</accession>
<dbReference type="Pfam" id="PF05893">
    <property type="entry name" value="LuxC"/>
    <property type="match status" value="1"/>
</dbReference>
<evidence type="ECO:0008006" key="4">
    <source>
        <dbReference type="Google" id="ProtNLM"/>
    </source>
</evidence>
<dbReference type="SUPFAM" id="SSF53720">
    <property type="entry name" value="ALDH-like"/>
    <property type="match status" value="1"/>
</dbReference>
<keyword evidence="1" id="KW-0521">NADP</keyword>
<gene>
    <name evidence="2" type="ordered locus">RB2501_15334</name>
</gene>
<dbReference type="InterPro" id="IPR008670">
    <property type="entry name" value="CoA_reduct_LuxC"/>
</dbReference>
<proteinExistence type="predicted"/>
<dbReference type="AlphaFoldDB" id="A4CLG4"/>
<keyword evidence="3" id="KW-1185">Reference proteome</keyword>
<protein>
    <recommendedName>
        <fullName evidence="4">Acyl-CoA reductase</fullName>
    </recommendedName>
</protein>
<dbReference type="InterPro" id="IPR016161">
    <property type="entry name" value="Ald_DH/histidinol_DH"/>
</dbReference>
<dbReference type="KEGG" id="rbi:RB2501_15334"/>
<sequence>MAQPDPSFSALVQLGDFLREFLADASRETSGIADTTREASGNKAFHQLTATMEQARLQNPWFTREEVTYALQQWGDLLRKDRLKKWLAAYDSPSGEPLTVALILAGNVPLVGFHDFISVLLTGNRALVKCSSSDNILLPHLASLLTGFEPSLDGRYRFEDGTLKAYDAVIATGSNNTSRYFEYYFGSRPHIIRMNRSSVAVLTGSESPEELGGLADDIFRYFGLGCRSVSKLFVPDGYDFDPFFTACYAHKHRIDHQKYANNYDYNKAVYLMSGSAMLDNGFLLLKEDPGLDSPIGTLFYETYTFMRELQNRLDALSGDLQCVVGPDTLAGAIPFGQAQQPALDAYADGVDTIAFLQEIPASNPEQ</sequence>
<dbReference type="HOGENOM" id="CLU_050037_0_0_10"/>
<evidence type="ECO:0000256" key="1">
    <source>
        <dbReference type="ARBA" id="ARBA00022857"/>
    </source>
</evidence>
<dbReference type="RefSeq" id="WP_015755029.1">
    <property type="nucleotide sequence ID" value="NC_013222.1"/>
</dbReference>
<organism evidence="2 3">
    <name type="scientific">Robiginitalea biformata (strain ATCC BAA-864 / DSM 15991 / KCTC 12146 / HTCC2501)</name>
    <dbReference type="NCBI Taxonomy" id="313596"/>
    <lineage>
        <taxon>Bacteria</taxon>
        <taxon>Pseudomonadati</taxon>
        <taxon>Bacteroidota</taxon>
        <taxon>Flavobacteriia</taxon>
        <taxon>Flavobacteriales</taxon>
        <taxon>Flavobacteriaceae</taxon>
        <taxon>Robiginitalea</taxon>
    </lineage>
</organism>
<evidence type="ECO:0000313" key="3">
    <source>
        <dbReference type="Proteomes" id="UP000009049"/>
    </source>
</evidence>
<reference evidence="2 3" key="1">
    <citation type="journal article" date="2009" name="J. Bacteriol.">
        <title>Complete genome sequence of Robiginitalea biformata HTCC2501.</title>
        <authorList>
            <person name="Oh H.M."/>
            <person name="Giovannoni S.J."/>
            <person name="Lee K."/>
            <person name="Ferriera S."/>
            <person name="Johnson J."/>
            <person name="Cho J.C."/>
        </authorList>
    </citation>
    <scope>NUCLEOTIDE SEQUENCE [LARGE SCALE GENOMIC DNA]</scope>
    <source>
        <strain evidence="3">ATCC BAA-864 / HTCC2501 / KCTC 12146</strain>
    </source>
</reference>
<dbReference type="STRING" id="313596.RB2501_15334"/>
<evidence type="ECO:0000313" key="2">
    <source>
        <dbReference type="EMBL" id="EAR15713.1"/>
    </source>
</evidence>